<dbReference type="InterPro" id="IPR050789">
    <property type="entry name" value="Diverse_Enzym_Activities"/>
</dbReference>
<proteinExistence type="predicted"/>
<gene>
    <name evidence="2" type="ORF">CLV55_101341</name>
</gene>
<accession>A0A328YNM3</accession>
<dbReference type="Pfam" id="PF00144">
    <property type="entry name" value="Beta-lactamase"/>
    <property type="match status" value="1"/>
</dbReference>
<dbReference type="SUPFAM" id="SSF56601">
    <property type="entry name" value="beta-lactamase/transpeptidase-like"/>
    <property type="match status" value="1"/>
</dbReference>
<name>A0A328YNM3_9FLAO</name>
<sequence>MIQKITFLTLIFILFSCSTEHSESNTSADNMYFPPTDGSTTWETKSITDLGWNVSAVQPLLDYLQEKNSKSFIILGNGRIVLEHYFNGHTASTLWKWNSAGKTLTSTVAGIAAQEGLLNLNNKVSDYIGTGWTSAPLTKENLITCKNLLCMNSGLDDSLGDDVSPSNLKYLADAGTRWAYHNVYVKLQDVVEQASGQPWNTYFNTKLRDKIGMESSGFWYIGTGANLGLKIYFSTTRSMARFGLLALNKGKWNGTQIINEAFLNDATSTSQNINQAYGYLWWLNGKSSYHLPQTQLQFSGCLIPTAPNDMFCALGKDDQKIYVIPSKKMVIVRMGDAADSSNMALSDFDEVLWQKISALYP</sequence>
<dbReference type="Proteomes" id="UP000248840">
    <property type="component" value="Unassembled WGS sequence"/>
</dbReference>
<comment type="caution">
    <text evidence="2">The sequence shown here is derived from an EMBL/GenBank/DDBJ whole genome shotgun (WGS) entry which is preliminary data.</text>
</comment>
<evidence type="ECO:0000313" key="3">
    <source>
        <dbReference type="Proteomes" id="UP000248840"/>
    </source>
</evidence>
<evidence type="ECO:0000313" key="2">
    <source>
        <dbReference type="EMBL" id="RAR75641.1"/>
    </source>
</evidence>
<protein>
    <submittedName>
        <fullName evidence="2">CubicO group peptidase (Beta-lactamase class C family)</fullName>
    </submittedName>
</protein>
<dbReference type="PANTHER" id="PTHR43283">
    <property type="entry name" value="BETA-LACTAMASE-RELATED"/>
    <property type="match status" value="1"/>
</dbReference>
<feature type="domain" description="Beta-lactamase-related" evidence="1">
    <location>
        <begin position="71"/>
        <end position="334"/>
    </location>
</feature>
<organism evidence="2 3">
    <name type="scientific">Flavobacterium aciduliphilum</name>
    <dbReference type="NCBI Taxonomy" id="1101402"/>
    <lineage>
        <taxon>Bacteria</taxon>
        <taxon>Pseudomonadati</taxon>
        <taxon>Bacteroidota</taxon>
        <taxon>Flavobacteriia</taxon>
        <taxon>Flavobacteriales</taxon>
        <taxon>Flavobacteriaceae</taxon>
        <taxon>Flavobacterium</taxon>
    </lineage>
</organism>
<evidence type="ECO:0000259" key="1">
    <source>
        <dbReference type="Pfam" id="PF00144"/>
    </source>
</evidence>
<dbReference type="RefSeq" id="WP_112112003.1">
    <property type="nucleotide sequence ID" value="NZ_QLSZ01000001.1"/>
</dbReference>
<dbReference type="PANTHER" id="PTHR43283:SF7">
    <property type="entry name" value="BETA-LACTAMASE-RELATED DOMAIN-CONTAINING PROTEIN"/>
    <property type="match status" value="1"/>
</dbReference>
<dbReference type="EMBL" id="QLSZ01000001">
    <property type="protein sequence ID" value="RAR75641.1"/>
    <property type="molecule type" value="Genomic_DNA"/>
</dbReference>
<dbReference type="OrthoDB" id="1185352at2"/>
<dbReference type="Gene3D" id="3.40.710.10">
    <property type="entry name" value="DD-peptidase/beta-lactamase superfamily"/>
    <property type="match status" value="1"/>
</dbReference>
<dbReference type="InterPro" id="IPR012338">
    <property type="entry name" value="Beta-lactam/transpept-like"/>
</dbReference>
<keyword evidence="3" id="KW-1185">Reference proteome</keyword>
<dbReference type="InterPro" id="IPR001466">
    <property type="entry name" value="Beta-lactam-related"/>
</dbReference>
<reference evidence="2 3" key="1">
    <citation type="submission" date="2018-06" db="EMBL/GenBank/DDBJ databases">
        <title>Genomic Encyclopedia of Archaeal and Bacterial Type Strains, Phase II (KMG-II): from individual species to whole genera.</title>
        <authorList>
            <person name="Goeker M."/>
        </authorList>
    </citation>
    <scope>NUCLEOTIDE SEQUENCE [LARGE SCALE GENOMIC DNA]</scope>
    <source>
        <strain evidence="2 3">DSM 25663</strain>
    </source>
</reference>
<dbReference type="PROSITE" id="PS51257">
    <property type="entry name" value="PROKAR_LIPOPROTEIN"/>
    <property type="match status" value="1"/>
</dbReference>
<dbReference type="AlphaFoldDB" id="A0A328YNM3"/>